<organism evidence="2 3">
    <name type="scientific">Nonomuraea turkmeniaca</name>
    <dbReference type="NCBI Taxonomy" id="103838"/>
    <lineage>
        <taxon>Bacteria</taxon>
        <taxon>Bacillati</taxon>
        <taxon>Actinomycetota</taxon>
        <taxon>Actinomycetes</taxon>
        <taxon>Streptosporangiales</taxon>
        <taxon>Streptosporangiaceae</taxon>
        <taxon>Nonomuraea</taxon>
    </lineage>
</organism>
<feature type="domain" description="Glyoxalase-like" evidence="1">
    <location>
        <begin position="4"/>
        <end position="156"/>
    </location>
</feature>
<dbReference type="Pfam" id="PF13468">
    <property type="entry name" value="Glyoxalase_3"/>
    <property type="match status" value="1"/>
</dbReference>
<evidence type="ECO:0000313" key="3">
    <source>
        <dbReference type="Proteomes" id="UP000309128"/>
    </source>
</evidence>
<gene>
    <name evidence="2" type="ORF">ETD86_40130</name>
</gene>
<reference evidence="2 3" key="1">
    <citation type="submission" date="2019-05" db="EMBL/GenBank/DDBJ databases">
        <title>Draft genome sequence of Nonomuraea turkmeniaca DSM 43926.</title>
        <authorList>
            <person name="Saricaoglu S."/>
            <person name="Isik K."/>
        </authorList>
    </citation>
    <scope>NUCLEOTIDE SEQUENCE [LARGE SCALE GENOMIC DNA]</scope>
    <source>
        <strain evidence="2 3">DSM 43926</strain>
    </source>
</reference>
<dbReference type="EMBL" id="VCKY01000197">
    <property type="protein sequence ID" value="TMR10285.1"/>
    <property type="molecule type" value="Genomic_DNA"/>
</dbReference>
<comment type="caution">
    <text evidence="2">The sequence shown here is derived from an EMBL/GenBank/DDBJ whole genome shotgun (WGS) entry which is preliminary data.</text>
</comment>
<protein>
    <submittedName>
        <fullName evidence="2">VOC family protein</fullName>
    </submittedName>
</protein>
<name>A0A5S4F2R2_9ACTN</name>
<keyword evidence="3" id="KW-1185">Reference proteome</keyword>
<dbReference type="OrthoDB" id="8857320at2"/>
<evidence type="ECO:0000313" key="2">
    <source>
        <dbReference type="EMBL" id="TMR10285.1"/>
    </source>
</evidence>
<dbReference type="AlphaFoldDB" id="A0A5S4F2R2"/>
<accession>A0A5S4F2R2</accession>
<sequence>MLSEHGLGIARGRVIPGFGLSNLVVPLGRSFLEITYPNGEDPNPALPPVAAVQQKALGRASEPLVPVAWLVGFENAATLHRLANRNDLAVSEVPAEGAGYPGYTLAGFGPNLVRPWLPTLIHWPVPHEEKPGALTAPHTRRPTGILHLDIAGREEDIERWCGELPEGVRLVNGDAGPLRVSVGFHDGPPITLGIL</sequence>
<evidence type="ECO:0000259" key="1">
    <source>
        <dbReference type="Pfam" id="PF13468"/>
    </source>
</evidence>
<dbReference type="InterPro" id="IPR025870">
    <property type="entry name" value="Glyoxalase-like_dom"/>
</dbReference>
<proteinExistence type="predicted"/>
<dbReference type="Proteomes" id="UP000309128">
    <property type="component" value="Unassembled WGS sequence"/>
</dbReference>